<sequence>MSSGPSTSSSPAVMAAQAAPMSTTAAPIPNRYATHEDVIEDLSSRFILNLPPDELESLERISFQVEQAHWYYEDFIREQNPTLPSLHLKKFSHMLFHECEALQQWSGQHEEAYKKFLAYKTQVPVCGAIMMNSAMDKCVLVKGWKQNSAWSYPKGKINETEPVLDCAIREVLEETGYDITEKVDIHSCCEINVRGQQVALYVVPGVPEDYAFETRTRKEIGDIKWFRVADLPGWRKNSPINPKKFYLTQQFNTCVFSAGLVQSTHADSGPAISRGISTLSLAPESPYETPPTPIRTIPMHQRTAYTMRRLPNRVRKIREGSTSTLRHRRNSHPLQSRRLLAASNRVTSIGSSRDSC</sequence>
<dbReference type="GO" id="GO:0030145">
    <property type="term" value="F:manganese ion binding"/>
    <property type="evidence" value="ECO:0007669"/>
    <property type="project" value="InterPro"/>
</dbReference>
<dbReference type="OrthoDB" id="18996at2759"/>
<evidence type="ECO:0000259" key="9">
    <source>
        <dbReference type="PROSITE" id="PS51462"/>
    </source>
</evidence>
<proteinExistence type="inferred from homology"/>
<dbReference type="PANTHER" id="PTHR23114">
    <property type="entry name" value="M7GPPPN-MRNA HYDROLASE"/>
    <property type="match status" value="1"/>
</dbReference>
<dbReference type="InterPro" id="IPR020084">
    <property type="entry name" value="NUDIX_hydrolase_CS"/>
</dbReference>
<dbReference type="CDD" id="cd03672">
    <property type="entry name" value="NUDIX_Dcp2p_Nudt20"/>
    <property type="match status" value="1"/>
</dbReference>
<keyword evidence="4" id="KW-0963">Cytoplasm</keyword>
<comment type="subcellular location">
    <subcellularLocation>
        <location evidence="2">Cytoplasm</location>
    </subcellularLocation>
</comment>
<dbReference type="InterPro" id="IPR015797">
    <property type="entry name" value="NUDIX_hydrolase-like_dom_sf"/>
</dbReference>
<name>A0A550CNJ9_9AGAR</name>
<evidence type="ECO:0000313" key="10">
    <source>
        <dbReference type="EMBL" id="TRM66309.1"/>
    </source>
</evidence>
<dbReference type="InterPro" id="IPR000086">
    <property type="entry name" value="NUDIX_hydrolase_dom"/>
</dbReference>
<dbReference type="PANTHER" id="PTHR23114:SF17">
    <property type="entry name" value="M7GPPPN-MRNA HYDROLASE"/>
    <property type="match status" value="1"/>
</dbReference>
<dbReference type="EMBL" id="VDMD01000004">
    <property type="protein sequence ID" value="TRM66309.1"/>
    <property type="molecule type" value="Genomic_DNA"/>
</dbReference>
<dbReference type="Pfam" id="PF05026">
    <property type="entry name" value="DCP2"/>
    <property type="match status" value="1"/>
</dbReference>
<dbReference type="PROSITE" id="PS00893">
    <property type="entry name" value="NUDIX_BOX"/>
    <property type="match status" value="1"/>
</dbReference>
<dbReference type="SUPFAM" id="SSF140586">
    <property type="entry name" value="Dcp2 domain-like"/>
    <property type="match status" value="1"/>
</dbReference>
<keyword evidence="5" id="KW-0479">Metal-binding</keyword>
<dbReference type="GO" id="GO:0000932">
    <property type="term" value="C:P-body"/>
    <property type="evidence" value="ECO:0007669"/>
    <property type="project" value="TreeGrafter"/>
</dbReference>
<comment type="similarity">
    <text evidence="3">Belongs to the Nudix hydrolase family. DCP2 subfamily.</text>
</comment>
<feature type="domain" description="Nudix hydrolase" evidence="9">
    <location>
        <begin position="121"/>
        <end position="253"/>
    </location>
</feature>
<reference evidence="10 11" key="1">
    <citation type="journal article" date="2019" name="New Phytol.">
        <title>Comparative genomics reveals unique wood-decay strategies and fruiting body development in the Schizophyllaceae.</title>
        <authorList>
            <person name="Almasi E."/>
            <person name="Sahu N."/>
            <person name="Krizsan K."/>
            <person name="Balint B."/>
            <person name="Kovacs G.M."/>
            <person name="Kiss B."/>
            <person name="Cseklye J."/>
            <person name="Drula E."/>
            <person name="Henrissat B."/>
            <person name="Nagy I."/>
            <person name="Chovatia M."/>
            <person name="Adam C."/>
            <person name="LaButti K."/>
            <person name="Lipzen A."/>
            <person name="Riley R."/>
            <person name="Grigoriev I.V."/>
            <person name="Nagy L.G."/>
        </authorList>
    </citation>
    <scope>NUCLEOTIDE SEQUENCE [LARGE SCALE GENOMIC DNA]</scope>
    <source>
        <strain evidence="10 11">NL-1724</strain>
    </source>
</reference>
<keyword evidence="11" id="KW-1185">Reference proteome</keyword>
<evidence type="ECO:0000256" key="8">
    <source>
        <dbReference type="ARBA" id="ARBA00023211"/>
    </source>
</evidence>
<evidence type="ECO:0000313" key="11">
    <source>
        <dbReference type="Proteomes" id="UP000320762"/>
    </source>
</evidence>
<keyword evidence="7" id="KW-0694">RNA-binding</keyword>
<keyword evidence="8" id="KW-0464">Manganese</keyword>
<dbReference type="GO" id="GO:0000184">
    <property type="term" value="P:nuclear-transcribed mRNA catabolic process, nonsense-mediated decay"/>
    <property type="evidence" value="ECO:0007669"/>
    <property type="project" value="InterPro"/>
</dbReference>
<dbReference type="GO" id="GO:0140933">
    <property type="term" value="F:5'-(N(7)-methylguanosine 5'-triphospho)-[mRNA] hydrolase activity"/>
    <property type="evidence" value="ECO:0007669"/>
    <property type="project" value="InterPro"/>
</dbReference>
<dbReference type="InterPro" id="IPR007722">
    <property type="entry name" value="DCP2_BoxA"/>
</dbReference>
<dbReference type="AlphaFoldDB" id="A0A550CNJ9"/>
<dbReference type="GO" id="GO:0000290">
    <property type="term" value="P:deadenylation-dependent decapping of nuclear-transcribed mRNA"/>
    <property type="evidence" value="ECO:0007669"/>
    <property type="project" value="InterPro"/>
</dbReference>
<accession>A0A550CNJ9</accession>
<organism evidence="10 11">
    <name type="scientific">Schizophyllum amplum</name>
    <dbReference type="NCBI Taxonomy" id="97359"/>
    <lineage>
        <taxon>Eukaryota</taxon>
        <taxon>Fungi</taxon>
        <taxon>Dikarya</taxon>
        <taxon>Basidiomycota</taxon>
        <taxon>Agaricomycotina</taxon>
        <taxon>Agaricomycetes</taxon>
        <taxon>Agaricomycetidae</taxon>
        <taxon>Agaricales</taxon>
        <taxon>Schizophyllaceae</taxon>
        <taxon>Schizophyllum</taxon>
    </lineage>
</organism>
<keyword evidence="6" id="KW-0378">Hydrolase</keyword>
<dbReference type="GO" id="GO:0003723">
    <property type="term" value="F:RNA binding"/>
    <property type="evidence" value="ECO:0007669"/>
    <property type="project" value="UniProtKB-KW"/>
</dbReference>
<evidence type="ECO:0000256" key="6">
    <source>
        <dbReference type="ARBA" id="ARBA00022801"/>
    </source>
</evidence>
<dbReference type="Gene3D" id="3.90.79.10">
    <property type="entry name" value="Nucleoside Triphosphate Pyrophosphohydrolase"/>
    <property type="match status" value="1"/>
</dbReference>
<evidence type="ECO:0000256" key="5">
    <source>
        <dbReference type="ARBA" id="ARBA00022723"/>
    </source>
</evidence>
<comment type="cofactor">
    <cofactor evidence="1">
        <name>Mn(2+)</name>
        <dbReference type="ChEBI" id="CHEBI:29035"/>
    </cofactor>
</comment>
<dbReference type="FunFam" id="3.90.79.10:FF:000003">
    <property type="entry name" value="M7GpppN-mRNA hydrolase isoform 2"/>
    <property type="match status" value="1"/>
</dbReference>
<dbReference type="InterPro" id="IPR044099">
    <property type="entry name" value="Dcp2_NUDIX"/>
</dbReference>
<dbReference type="STRING" id="97359.A0A550CNJ9"/>
<comment type="caution">
    <text evidence="10">The sequence shown here is derived from an EMBL/GenBank/DDBJ whole genome shotgun (WGS) entry which is preliminary data.</text>
</comment>
<dbReference type="InterPro" id="IPR036189">
    <property type="entry name" value="DCP2_BoxA_sf"/>
</dbReference>
<dbReference type="SMART" id="SM01125">
    <property type="entry name" value="DCP2"/>
    <property type="match status" value="1"/>
</dbReference>
<evidence type="ECO:0000256" key="2">
    <source>
        <dbReference type="ARBA" id="ARBA00004496"/>
    </source>
</evidence>
<dbReference type="Proteomes" id="UP000320762">
    <property type="component" value="Unassembled WGS sequence"/>
</dbReference>
<dbReference type="PROSITE" id="PS51462">
    <property type="entry name" value="NUDIX"/>
    <property type="match status" value="1"/>
</dbReference>
<protein>
    <submittedName>
        <fullName evidence="10">Dcp2, box A domain-containing protein</fullName>
    </submittedName>
</protein>
<dbReference type="Pfam" id="PF00293">
    <property type="entry name" value="NUDIX"/>
    <property type="match status" value="1"/>
</dbReference>
<dbReference type="Gene3D" id="1.10.10.1050">
    <property type="entry name" value="Dcp2, box A domain"/>
    <property type="match status" value="1"/>
</dbReference>
<evidence type="ECO:0000256" key="7">
    <source>
        <dbReference type="ARBA" id="ARBA00022884"/>
    </source>
</evidence>
<gene>
    <name evidence="10" type="ORF">BD626DRAFT_398136</name>
</gene>
<evidence type="ECO:0000256" key="1">
    <source>
        <dbReference type="ARBA" id="ARBA00001936"/>
    </source>
</evidence>
<dbReference type="SUPFAM" id="SSF55811">
    <property type="entry name" value="Nudix"/>
    <property type="match status" value="1"/>
</dbReference>
<evidence type="ECO:0000256" key="4">
    <source>
        <dbReference type="ARBA" id="ARBA00022490"/>
    </source>
</evidence>
<evidence type="ECO:0000256" key="3">
    <source>
        <dbReference type="ARBA" id="ARBA00005279"/>
    </source>
</evidence>